<feature type="compositionally biased region" description="Basic and acidic residues" evidence="6">
    <location>
        <begin position="31"/>
        <end position="41"/>
    </location>
</feature>
<dbReference type="PANTHER" id="PTHR31506:SF4">
    <property type="entry name" value="BES1_BZR1 PLANT TRANSCRIPTION FACTOR N-TERMINAL DOMAIN-CONTAINING PROTEIN"/>
    <property type="match status" value="1"/>
</dbReference>
<evidence type="ECO:0000313" key="9">
    <source>
        <dbReference type="RefSeq" id="XP_022140110.1"/>
    </source>
</evidence>
<dbReference type="AlphaFoldDB" id="A0A6J1CE67"/>
<dbReference type="GO" id="GO:0003677">
    <property type="term" value="F:DNA binding"/>
    <property type="evidence" value="ECO:0007669"/>
    <property type="project" value="UniProtKB-UniRule"/>
</dbReference>
<evidence type="ECO:0000256" key="4">
    <source>
        <dbReference type="ARBA" id="ARBA00023163"/>
    </source>
</evidence>
<protein>
    <recommendedName>
        <fullName evidence="5">Protein BZR1 homolog</fullName>
    </recommendedName>
    <alternativeName>
        <fullName evidence="5">Protein BRASSINAZOLE-RESISTANT 1 homolog</fullName>
    </alternativeName>
</protein>
<dbReference type="GO" id="GO:0006351">
    <property type="term" value="P:DNA-templated transcription"/>
    <property type="evidence" value="ECO:0007669"/>
    <property type="project" value="InterPro"/>
</dbReference>
<dbReference type="OrthoDB" id="1907033at2759"/>
<sequence>MKEGVEVEVCGGGSAGKRVGSGSVGGGGVRSETEKEKTKMRERQRRAITTNIFHGLRKHGGYRLSPRADINEVLRELAKEAGWIVHPDGTTYRSAASSILNRCSVCGSVRSSTPTPTSSVVVGDAAGGGGESSTPASPWRLPVSVRDYAMVINDSAIQPATPFYVSGLGGSASACSSSRNLTSSGSINGGVPMALNVYGGQGVRRCISDSAANGGGGGGDDKDAMYEQLQEARAANQSTPERCPRPRS</sequence>
<dbReference type="Proteomes" id="UP000504603">
    <property type="component" value="Unplaced"/>
</dbReference>
<dbReference type="RefSeq" id="XP_022140110.1">
    <property type="nucleotide sequence ID" value="XM_022284418.1"/>
</dbReference>
<dbReference type="InterPro" id="IPR008540">
    <property type="entry name" value="BES1_N"/>
</dbReference>
<dbReference type="GeneID" id="111010845"/>
<feature type="domain" description="BES1/BZR1 plant transcription factor N-terminal" evidence="7">
    <location>
        <begin position="27"/>
        <end position="143"/>
    </location>
</feature>
<dbReference type="GO" id="GO:0003700">
    <property type="term" value="F:DNA-binding transcription factor activity"/>
    <property type="evidence" value="ECO:0007669"/>
    <property type="project" value="UniProtKB-UniRule"/>
</dbReference>
<keyword evidence="5" id="KW-1070">Brassinosteroid signaling pathway</keyword>
<organism evidence="8 9">
    <name type="scientific">Momordica charantia</name>
    <name type="common">Bitter gourd</name>
    <name type="synonym">Balsam pear</name>
    <dbReference type="NCBI Taxonomy" id="3673"/>
    <lineage>
        <taxon>Eukaryota</taxon>
        <taxon>Viridiplantae</taxon>
        <taxon>Streptophyta</taxon>
        <taxon>Embryophyta</taxon>
        <taxon>Tracheophyta</taxon>
        <taxon>Spermatophyta</taxon>
        <taxon>Magnoliopsida</taxon>
        <taxon>eudicotyledons</taxon>
        <taxon>Gunneridae</taxon>
        <taxon>Pentapetalae</taxon>
        <taxon>rosids</taxon>
        <taxon>fabids</taxon>
        <taxon>Cucurbitales</taxon>
        <taxon>Cucurbitaceae</taxon>
        <taxon>Momordiceae</taxon>
        <taxon>Momordica</taxon>
    </lineage>
</organism>
<dbReference type="KEGG" id="mcha:111010845"/>
<evidence type="ECO:0000256" key="6">
    <source>
        <dbReference type="SAM" id="MobiDB-lite"/>
    </source>
</evidence>
<evidence type="ECO:0000256" key="3">
    <source>
        <dbReference type="ARBA" id="ARBA00023125"/>
    </source>
</evidence>
<dbReference type="GO" id="GO:0009742">
    <property type="term" value="P:brassinosteroid mediated signaling pathway"/>
    <property type="evidence" value="ECO:0007669"/>
    <property type="project" value="UniProtKB-UniRule"/>
</dbReference>
<keyword evidence="3 5" id="KW-0238">DNA-binding</keyword>
<gene>
    <name evidence="9" type="primary">LOC111010845</name>
</gene>
<comment type="similarity">
    <text evidence="1 5">Belongs to the BZR/LAT61 family.</text>
</comment>
<accession>A0A6J1CE67</accession>
<evidence type="ECO:0000259" key="7">
    <source>
        <dbReference type="Pfam" id="PF05687"/>
    </source>
</evidence>
<dbReference type="InterPro" id="IPR033264">
    <property type="entry name" value="BZR"/>
</dbReference>
<proteinExistence type="inferred from homology"/>
<keyword evidence="2 5" id="KW-0805">Transcription regulation</keyword>
<keyword evidence="8" id="KW-1185">Reference proteome</keyword>
<dbReference type="PANTHER" id="PTHR31506">
    <property type="entry name" value="BES1/BZR1 HOMOLOG PROTEIN 3-RELATED"/>
    <property type="match status" value="1"/>
</dbReference>
<name>A0A6J1CE67_MOMCH</name>
<evidence type="ECO:0000313" key="8">
    <source>
        <dbReference type="Proteomes" id="UP000504603"/>
    </source>
</evidence>
<keyword evidence="4 5" id="KW-0804">Transcription</keyword>
<dbReference type="Pfam" id="PF05687">
    <property type="entry name" value="BES1_N"/>
    <property type="match status" value="1"/>
</dbReference>
<evidence type="ECO:0000256" key="5">
    <source>
        <dbReference type="RuleBase" id="RU369040"/>
    </source>
</evidence>
<feature type="region of interest" description="Disordered" evidence="6">
    <location>
        <begin position="12"/>
        <end position="43"/>
    </location>
</feature>
<dbReference type="GO" id="GO:0005634">
    <property type="term" value="C:nucleus"/>
    <property type="evidence" value="ECO:0007669"/>
    <property type="project" value="UniProtKB-SubCell"/>
</dbReference>
<evidence type="ECO:0000256" key="2">
    <source>
        <dbReference type="ARBA" id="ARBA00023015"/>
    </source>
</evidence>
<comment type="function">
    <text evidence="5">Functions in brassinosteroid signaling. May function as transcriptional repressor.</text>
</comment>
<comment type="subcellular location">
    <subcellularLocation>
        <location evidence="5">Nucleus</location>
    </subcellularLocation>
</comment>
<evidence type="ECO:0000256" key="1">
    <source>
        <dbReference type="ARBA" id="ARBA00005909"/>
    </source>
</evidence>
<feature type="region of interest" description="Disordered" evidence="6">
    <location>
        <begin position="211"/>
        <end position="248"/>
    </location>
</feature>
<reference evidence="9" key="1">
    <citation type="submission" date="2025-08" db="UniProtKB">
        <authorList>
            <consortium name="RefSeq"/>
        </authorList>
    </citation>
    <scope>IDENTIFICATION</scope>
    <source>
        <strain evidence="9">OHB3-1</strain>
    </source>
</reference>